<keyword evidence="3" id="KW-1185">Reference proteome</keyword>
<organism evidence="2 3">
    <name type="scientific">Pseudoalteromonas rhizosphaerae</name>
    <dbReference type="NCBI Taxonomy" id="2518973"/>
    <lineage>
        <taxon>Bacteria</taxon>
        <taxon>Pseudomonadati</taxon>
        <taxon>Pseudomonadota</taxon>
        <taxon>Gammaproteobacteria</taxon>
        <taxon>Alteromonadales</taxon>
        <taxon>Pseudoalteromonadaceae</taxon>
        <taxon>Pseudoalteromonas</taxon>
    </lineage>
</organism>
<comment type="caution">
    <text evidence="2">The sequence shown here is derived from an EMBL/GenBank/DDBJ whole genome shotgun (WGS) entry which is preliminary data.</text>
</comment>
<evidence type="ECO:0000313" key="3">
    <source>
        <dbReference type="Proteomes" id="UP001620262"/>
    </source>
</evidence>
<evidence type="ECO:0000313" key="2">
    <source>
        <dbReference type="EMBL" id="MFK3862405.1"/>
    </source>
</evidence>
<feature type="signal peptide" evidence="1">
    <location>
        <begin position="1"/>
        <end position="20"/>
    </location>
</feature>
<feature type="chain" id="PRO_5045105764" description="DUF3316 domain-containing protein" evidence="1">
    <location>
        <begin position="21"/>
        <end position="109"/>
    </location>
</feature>
<dbReference type="Proteomes" id="UP001620262">
    <property type="component" value="Unassembled WGS sequence"/>
</dbReference>
<sequence>MIKIITPLLLAISLTSLTCAANLDSVPLPADFKYSLQIADDYPLIQTGYVAQSITQVSAFYQQALGKAELITGDNKRRTLFYTIDKKTVRISLYARDYQTEIAIMITKP</sequence>
<dbReference type="EMBL" id="JBJDOT010000001">
    <property type="protein sequence ID" value="MFK3862405.1"/>
    <property type="molecule type" value="Genomic_DNA"/>
</dbReference>
<keyword evidence="1" id="KW-0732">Signal</keyword>
<evidence type="ECO:0000256" key="1">
    <source>
        <dbReference type="SAM" id="SignalP"/>
    </source>
</evidence>
<accession>A0ABW8KU33</accession>
<proteinExistence type="predicted"/>
<dbReference type="RefSeq" id="WP_404674486.1">
    <property type="nucleotide sequence ID" value="NZ_JBJDOT010000001.1"/>
</dbReference>
<protein>
    <recommendedName>
        <fullName evidence="4">DUF3316 domain-containing protein</fullName>
    </recommendedName>
</protein>
<reference evidence="2 3" key="1">
    <citation type="submission" date="2024-11" db="EMBL/GenBank/DDBJ databases">
        <title>The Natural Products Discovery Center: Release of the First 8490 Sequenced Strains for Exploring Actinobacteria Biosynthetic Diversity.</title>
        <authorList>
            <person name="Kalkreuter E."/>
            <person name="Kautsar S.A."/>
            <person name="Yang D."/>
            <person name="Bader C.D."/>
            <person name="Teijaro C.N."/>
            <person name="Fluegel L."/>
            <person name="Davis C.M."/>
            <person name="Simpson J.R."/>
            <person name="Lauterbach L."/>
            <person name="Steele A.D."/>
            <person name="Gui C."/>
            <person name="Meng S."/>
            <person name="Li G."/>
            <person name="Viehrig K."/>
            <person name="Ye F."/>
            <person name="Su P."/>
            <person name="Kiefer A.F."/>
            <person name="Nichols A."/>
            <person name="Cepeda A.J."/>
            <person name="Yan W."/>
            <person name="Fan B."/>
            <person name="Jiang Y."/>
            <person name="Adhikari A."/>
            <person name="Zheng C.-J."/>
            <person name="Schuster L."/>
            <person name="Cowan T.M."/>
            <person name="Smanski M.J."/>
            <person name="Chevrette M.G."/>
            <person name="De Carvalho L.P.S."/>
            <person name="Shen B."/>
        </authorList>
    </citation>
    <scope>NUCLEOTIDE SEQUENCE [LARGE SCALE GENOMIC DNA]</scope>
    <source>
        <strain evidence="2 3">NPDC078403</strain>
    </source>
</reference>
<gene>
    <name evidence="2" type="ORF">ACI2JU_00630</name>
</gene>
<name>A0ABW8KU33_9GAMM</name>
<evidence type="ECO:0008006" key="4">
    <source>
        <dbReference type="Google" id="ProtNLM"/>
    </source>
</evidence>